<dbReference type="OrthoDB" id="9901090at2"/>
<keyword evidence="1" id="KW-0472">Membrane</keyword>
<dbReference type="EMBL" id="MINN01000074">
    <property type="protein sequence ID" value="OIU71753.1"/>
    <property type="molecule type" value="Genomic_DNA"/>
</dbReference>
<reference evidence="2 3" key="1">
    <citation type="submission" date="2016-09" db="EMBL/GenBank/DDBJ databases">
        <title>Bacillus aquimaris SAMM genome sequence reveals colonization and biosurfactant production capacities.</title>
        <authorList>
            <person name="Waghmode S.R."/>
            <person name="Suryavanshi M.V."/>
        </authorList>
    </citation>
    <scope>NUCLEOTIDE SEQUENCE [LARGE SCALE GENOMIC DNA]</scope>
    <source>
        <strain evidence="2 3">SAMM</strain>
    </source>
</reference>
<protein>
    <submittedName>
        <fullName evidence="2">Uncharacterized protein</fullName>
    </submittedName>
</protein>
<evidence type="ECO:0000313" key="2">
    <source>
        <dbReference type="EMBL" id="OIU71753.1"/>
    </source>
</evidence>
<keyword evidence="1" id="KW-0812">Transmembrane</keyword>
<organism evidence="2 3">
    <name type="scientific">Rossellomorea aquimaris</name>
    <dbReference type="NCBI Taxonomy" id="189382"/>
    <lineage>
        <taxon>Bacteria</taxon>
        <taxon>Bacillati</taxon>
        <taxon>Bacillota</taxon>
        <taxon>Bacilli</taxon>
        <taxon>Bacillales</taxon>
        <taxon>Bacillaceae</taxon>
        <taxon>Rossellomorea</taxon>
    </lineage>
</organism>
<feature type="transmembrane region" description="Helical" evidence="1">
    <location>
        <begin position="35"/>
        <end position="54"/>
    </location>
</feature>
<dbReference type="AlphaFoldDB" id="A0A1J6X0T6"/>
<feature type="transmembrane region" description="Helical" evidence="1">
    <location>
        <begin position="9"/>
        <end position="29"/>
    </location>
</feature>
<dbReference type="Proteomes" id="UP000182062">
    <property type="component" value="Unassembled WGS sequence"/>
</dbReference>
<accession>A0A1J6X0T6</accession>
<proteinExistence type="predicted"/>
<gene>
    <name evidence="2" type="ORF">BHE18_03590</name>
</gene>
<feature type="transmembrane region" description="Helical" evidence="1">
    <location>
        <begin position="91"/>
        <end position="108"/>
    </location>
</feature>
<dbReference type="RefSeq" id="WP_071617422.1">
    <property type="nucleotide sequence ID" value="NZ_MINN01000074.1"/>
</dbReference>
<feature type="transmembrane region" description="Helical" evidence="1">
    <location>
        <begin position="66"/>
        <end position="85"/>
    </location>
</feature>
<sequence>MSSLIRYKLFLFVLFSILLYFAVSWVQLFGVYTQLFNIFTIIVILVMGIYYPRFSKGISKRMGRKIKLIWMAVFLVVLAGLKVGSSVISDGAFNLLFIITGVYLLMNLKEVVKQK</sequence>
<name>A0A1J6X0T6_9BACI</name>
<evidence type="ECO:0000256" key="1">
    <source>
        <dbReference type="SAM" id="Phobius"/>
    </source>
</evidence>
<keyword evidence="1" id="KW-1133">Transmembrane helix</keyword>
<evidence type="ECO:0000313" key="3">
    <source>
        <dbReference type="Proteomes" id="UP000182062"/>
    </source>
</evidence>
<keyword evidence="3" id="KW-1185">Reference proteome</keyword>
<comment type="caution">
    <text evidence="2">The sequence shown here is derived from an EMBL/GenBank/DDBJ whole genome shotgun (WGS) entry which is preliminary data.</text>
</comment>